<dbReference type="AlphaFoldDB" id="A0A381Q578"/>
<evidence type="ECO:0008006" key="5">
    <source>
        <dbReference type="Google" id="ProtNLM"/>
    </source>
</evidence>
<dbReference type="InterPro" id="IPR011008">
    <property type="entry name" value="Dimeric_a/b-barrel"/>
</dbReference>
<evidence type="ECO:0000256" key="1">
    <source>
        <dbReference type="ARBA" id="ARBA00022617"/>
    </source>
</evidence>
<dbReference type="Pfam" id="PF06778">
    <property type="entry name" value="Chlor_dismutase"/>
    <property type="match status" value="1"/>
</dbReference>
<reference evidence="4" key="1">
    <citation type="submission" date="2018-05" db="EMBL/GenBank/DDBJ databases">
        <authorList>
            <person name="Lanie J.A."/>
            <person name="Ng W.-L."/>
            <person name="Kazmierczak K.M."/>
            <person name="Andrzejewski T.M."/>
            <person name="Davidsen T.M."/>
            <person name="Wayne K.J."/>
            <person name="Tettelin H."/>
            <person name="Glass J.I."/>
            <person name="Rusch D."/>
            <person name="Podicherti R."/>
            <person name="Tsui H.-C.T."/>
            <person name="Winkler M.E."/>
        </authorList>
    </citation>
    <scope>NUCLEOTIDE SEQUENCE</scope>
</reference>
<evidence type="ECO:0000313" key="4">
    <source>
        <dbReference type="EMBL" id="SUZ73247.1"/>
    </source>
</evidence>
<dbReference type="EMBL" id="UINC01001172">
    <property type="protein sequence ID" value="SUZ73247.1"/>
    <property type="molecule type" value="Genomic_DNA"/>
</dbReference>
<keyword evidence="1" id="KW-0349">Heme</keyword>
<accession>A0A381Q578</accession>
<dbReference type="GO" id="GO:0046872">
    <property type="term" value="F:metal ion binding"/>
    <property type="evidence" value="ECO:0007669"/>
    <property type="project" value="UniProtKB-KW"/>
</dbReference>
<name>A0A381Q578_9ZZZZ</name>
<protein>
    <recommendedName>
        <fullName evidence="5">Chlorite dismutase</fullName>
    </recommendedName>
</protein>
<dbReference type="Gene3D" id="3.30.70.1030">
    <property type="entry name" value="Apc35880, domain 1"/>
    <property type="match status" value="2"/>
</dbReference>
<keyword evidence="3" id="KW-0408">Iron</keyword>
<evidence type="ECO:0000256" key="3">
    <source>
        <dbReference type="ARBA" id="ARBA00023004"/>
    </source>
</evidence>
<dbReference type="PANTHER" id="PTHR36843:SF1">
    <property type="entry name" value="COPROHEME DECARBOXYLASE"/>
    <property type="match status" value="1"/>
</dbReference>
<dbReference type="GO" id="GO:0020037">
    <property type="term" value="F:heme binding"/>
    <property type="evidence" value="ECO:0007669"/>
    <property type="project" value="InterPro"/>
</dbReference>
<evidence type="ECO:0000256" key="2">
    <source>
        <dbReference type="ARBA" id="ARBA00022723"/>
    </source>
</evidence>
<gene>
    <name evidence="4" type="ORF">METZ01_LOCUS26101</name>
</gene>
<organism evidence="4">
    <name type="scientific">marine metagenome</name>
    <dbReference type="NCBI Taxonomy" id="408172"/>
    <lineage>
        <taxon>unclassified sequences</taxon>
        <taxon>metagenomes</taxon>
        <taxon>ecological metagenomes</taxon>
    </lineage>
</organism>
<dbReference type="SUPFAM" id="SSF54909">
    <property type="entry name" value="Dimeric alpha+beta barrel"/>
    <property type="match status" value="1"/>
</dbReference>
<keyword evidence="2" id="KW-0479">Metal-binding</keyword>
<proteinExistence type="predicted"/>
<dbReference type="GO" id="GO:0016491">
    <property type="term" value="F:oxidoreductase activity"/>
    <property type="evidence" value="ECO:0007669"/>
    <property type="project" value="InterPro"/>
</dbReference>
<sequence length="252" mass="29124">MDGDAWEQIQAEQEKMKEREFVRFSVFKVDPAWRRLSPEERATHKDEFESVVAGRVREMMIYSYALVGTRGDADFLLWQAARDMGQLHDLASALNQTGLGGYLSLAHSYFAMTKRSIYLNRYEQEYVQTYGGAEVLDSARVAINPQGSEYLFVYPMAKIRDWYKLPHEDRQRMMDEHIRVGHQWPDVKLNTTYSYGLDDQEFVVAFESDHPGRFLDLLMALRLTEASAYTLFDVPAFTGLARSMRDTLDSVG</sequence>
<dbReference type="PANTHER" id="PTHR36843">
    <property type="entry name" value="HEME-DEPENDENT PEROXIDASE YWFI-RELATED"/>
    <property type="match status" value="1"/>
</dbReference>
<dbReference type="InterPro" id="IPR010644">
    <property type="entry name" value="ChdC/CLD"/>
</dbReference>